<keyword evidence="1" id="KW-0472">Membrane</keyword>
<name>A0A2T6ZHC2_TUBBO</name>
<comment type="caution">
    <text evidence="2">The sequence shown here is derived from an EMBL/GenBank/DDBJ whole genome shotgun (WGS) entry which is preliminary data.</text>
</comment>
<reference evidence="2 3" key="1">
    <citation type="submission" date="2017-04" db="EMBL/GenBank/DDBJ databases">
        <title>Draft genome sequence of Tuber borchii Vittad., a whitish edible truffle.</title>
        <authorList>
            <consortium name="DOE Joint Genome Institute"/>
            <person name="Murat C."/>
            <person name="Kuo A."/>
            <person name="Barry K.W."/>
            <person name="Clum A."/>
            <person name="Dockter R.B."/>
            <person name="Fauchery L."/>
            <person name="Iotti M."/>
            <person name="Kohler A."/>
            <person name="Labutti K."/>
            <person name="Lindquist E.A."/>
            <person name="Lipzen A."/>
            <person name="Ohm R.A."/>
            <person name="Wang M."/>
            <person name="Grigoriev I.V."/>
            <person name="Zambonelli A."/>
            <person name="Martin F.M."/>
        </authorList>
    </citation>
    <scope>NUCLEOTIDE SEQUENCE [LARGE SCALE GENOMIC DNA]</scope>
    <source>
        <strain evidence="2 3">Tbo3840</strain>
    </source>
</reference>
<organism evidence="2 3">
    <name type="scientific">Tuber borchii</name>
    <name type="common">White truffle</name>
    <dbReference type="NCBI Taxonomy" id="42251"/>
    <lineage>
        <taxon>Eukaryota</taxon>
        <taxon>Fungi</taxon>
        <taxon>Dikarya</taxon>
        <taxon>Ascomycota</taxon>
        <taxon>Pezizomycotina</taxon>
        <taxon>Pezizomycetes</taxon>
        <taxon>Pezizales</taxon>
        <taxon>Tuberaceae</taxon>
        <taxon>Tuber</taxon>
    </lineage>
</organism>
<sequence length="51" mass="6348">MWRDLGVQKRGDKEWYCKMLCCCGIRLRVLWIVFVFVIRYFWGRYRLSLLA</sequence>
<evidence type="ECO:0000313" key="3">
    <source>
        <dbReference type="Proteomes" id="UP000244722"/>
    </source>
</evidence>
<dbReference type="AlphaFoldDB" id="A0A2T6ZHC2"/>
<proteinExistence type="predicted"/>
<keyword evidence="3" id="KW-1185">Reference proteome</keyword>
<keyword evidence="1" id="KW-0812">Transmembrane</keyword>
<dbReference type="Proteomes" id="UP000244722">
    <property type="component" value="Unassembled WGS sequence"/>
</dbReference>
<evidence type="ECO:0000313" key="2">
    <source>
        <dbReference type="EMBL" id="PUU74885.1"/>
    </source>
</evidence>
<evidence type="ECO:0008006" key="4">
    <source>
        <dbReference type="Google" id="ProtNLM"/>
    </source>
</evidence>
<dbReference type="EMBL" id="NESQ01000264">
    <property type="protein sequence ID" value="PUU74885.1"/>
    <property type="molecule type" value="Genomic_DNA"/>
</dbReference>
<feature type="transmembrane region" description="Helical" evidence="1">
    <location>
        <begin position="20"/>
        <end position="42"/>
    </location>
</feature>
<accession>A0A2T6ZHC2</accession>
<gene>
    <name evidence="2" type="ORF">B9Z19DRAFT_394043</name>
</gene>
<protein>
    <recommendedName>
        <fullName evidence="4">Transmembrane protein</fullName>
    </recommendedName>
</protein>
<keyword evidence="1" id="KW-1133">Transmembrane helix</keyword>
<evidence type="ECO:0000256" key="1">
    <source>
        <dbReference type="SAM" id="Phobius"/>
    </source>
</evidence>